<dbReference type="RefSeq" id="WP_104518330.1">
    <property type="nucleotide sequence ID" value="NZ_NHRY01000075.1"/>
</dbReference>
<dbReference type="Gene3D" id="3.40.720.10">
    <property type="entry name" value="Alkaline Phosphatase, subunit A"/>
    <property type="match status" value="2"/>
</dbReference>
<dbReference type="SUPFAM" id="SSF53649">
    <property type="entry name" value="Alkaline phosphatase-like"/>
    <property type="match status" value="1"/>
</dbReference>
<reference evidence="2 3" key="1">
    <citation type="journal article" date="2018" name="Arch. Microbiol.">
        <title>New insights into the metabolic potential of the phototrophic purple bacterium Rhodopila globiformis DSM 161(T) from its draft genome sequence and evidence for a vanadium-dependent nitrogenase.</title>
        <authorList>
            <person name="Imhoff J.F."/>
            <person name="Rahn T."/>
            <person name="Kunzel S."/>
            <person name="Neulinger S.C."/>
        </authorList>
    </citation>
    <scope>NUCLEOTIDE SEQUENCE [LARGE SCALE GENOMIC DNA]</scope>
    <source>
        <strain evidence="2 3">DSM 161</strain>
    </source>
</reference>
<dbReference type="InterPro" id="IPR017850">
    <property type="entry name" value="Alkaline_phosphatase_core_sf"/>
</dbReference>
<comment type="caution">
    <text evidence="2">The sequence shown here is derived from an EMBL/GenBank/DDBJ whole genome shotgun (WGS) entry which is preliminary data.</text>
</comment>
<sequence>MDIRHVVVLMLENRSFDCMLGQLYQSDATFDGLTGTEQNTWHKPGGLQQTIPVWASPELTPTAACIPAPDPGELFTDIAMQIQGLVADGQPNTGPATMGGFVDNYMRQPLPDPKTDPPPDPPAVMHYFTPDQVPVLSELARAFGVSDRWHASAPCQTWPNRFFVHTGTANGYVNNSPTHFPYTMQTVFNRLEDAKQSWRVYFHDIPQSSTLARLWDNAVTNFRFFDREFEEDARKGRLPAYSFIEPRYFTDPVLRQMPNDQHPPHDIRHGEALIARVYNAVRAGPGWKNTLLIITYDEHGGCYDHVVPPPATPPGGQTPDGYTFDSFGVRVPAVIVSPWVPKGAKIRPPGPTPFDHTSVIATLAKLFRFASLTPRDAAAPNLLEALTGDGGNNGPASIAVPTVTVTPEQLARSVARPANAMQKGLHTAAIVLPTAGANVGAHIQRLAQAPDPAPMPTPALAESPVAAIAAHIKAFLGSL</sequence>
<keyword evidence="1" id="KW-0378">Hydrolase</keyword>
<organism evidence="2 3">
    <name type="scientific">Rhodopila globiformis</name>
    <name type="common">Rhodopseudomonas globiformis</name>
    <dbReference type="NCBI Taxonomy" id="1071"/>
    <lineage>
        <taxon>Bacteria</taxon>
        <taxon>Pseudomonadati</taxon>
        <taxon>Pseudomonadota</taxon>
        <taxon>Alphaproteobacteria</taxon>
        <taxon>Acetobacterales</taxon>
        <taxon>Acetobacteraceae</taxon>
        <taxon>Rhodopila</taxon>
    </lineage>
</organism>
<evidence type="ECO:0000313" key="2">
    <source>
        <dbReference type="EMBL" id="PPQ35285.1"/>
    </source>
</evidence>
<name>A0A2S6NJY7_RHOGL</name>
<dbReference type="OrthoDB" id="9770871at2"/>
<dbReference type="AlphaFoldDB" id="A0A2S6NJY7"/>
<dbReference type="GO" id="GO:0009395">
    <property type="term" value="P:phospholipid catabolic process"/>
    <property type="evidence" value="ECO:0007669"/>
    <property type="project" value="TreeGrafter"/>
</dbReference>
<evidence type="ECO:0000256" key="1">
    <source>
        <dbReference type="ARBA" id="ARBA00022801"/>
    </source>
</evidence>
<dbReference type="PANTHER" id="PTHR31956:SF1">
    <property type="entry name" value="NON-SPECIFIC PHOSPHOLIPASE C1"/>
    <property type="match status" value="1"/>
</dbReference>
<evidence type="ECO:0000313" key="3">
    <source>
        <dbReference type="Proteomes" id="UP000239724"/>
    </source>
</evidence>
<protein>
    <submittedName>
        <fullName evidence="2">Phospholipase</fullName>
    </submittedName>
</protein>
<gene>
    <name evidence="2" type="ORF">CCS01_08015</name>
</gene>
<dbReference type="InterPro" id="IPR007312">
    <property type="entry name" value="Phosphoesterase"/>
</dbReference>
<dbReference type="GO" id="GO:0042578">
    <property type="term" value="F:phosphoric ester hydrolase activity"/>
    <property type="evidence" value="ECO:0007669"/>
    <property type="project" value="UniProtKB-ARBA"/>
</dbReference>
<proteinExistence type="predicted"/>
<dbReference type="PANTHER" id="PTHR31956">
    <property type="entry name" value="NON-SPECIFIC PHOSPHOLIPASE C4-RELATED"/>
    <property type="match status" value="1"/>
</dbReference>
<dbReference type="Proteomes" id="UP000239724">
    <property type="component" value="Unassembled WGS sequence"/>
</dbReference>
<dbReference type="Pfam" id="PF04185">
    <property type="entry name" value="Phosphoesterase"/>
    <property type="match status" value="1"/>
</dbReference>
<dbReference type="EMBL" id="NHRY01000075">
    <property type="protein sequence ID" value="PPQ35285.1"/>
    <property type="molecule type" value="Genomic_DNA"/>
</dbReference>
<keyword evidence="3" id="KW-1185">Reference proteome</keyword>
<accession>A0A2S6NJY7</accession>